<evidence type="ECO:0000313" key="3">
    <source>
        <dbReference type="Proteomes" id="UP000186817"/>
    </source>
</evidence>
<name>A0A1Q9EVT5_SYMMI</name>
<dbReference type="InterPro" id="IPR016024">
    <property type="entry name" value="ARM-type_fold"/>
</dbReference>
<comment type="caution">
    <text evidence="2">The sequence shown here is derived from an EMBL/GenBank/DDBJ whole genome shotgun (WGS) entry which is preliminary data.</text>
</comment>
<reference evidence="2 3" key="1">
    <citation type="submission" date="2016-02" db="EMBL/GenBank/DDBJ databases">
        <title>Genome analysis of coral dinoflagellate symbionts highlights evolutionary adaptations to a symbiotic lifestyle.</title>
        <authorList>
            <person name="Aranda M."/>
            <person name="Li Y."/>
            <person name="Liew Y.J."/>
            <person name="Baumgarten S."/>
            <person name="Simakov O."/>
            <person name="Wilson M."/>
            <person name="Piel J."/>
            <person name="Ashoor H."/>
            <person name="Bougouffa S."/>
            <person name="Bajic V.B."/>
            <person name="Ryu T."/>
            <person name="Ravasi T."/>
            <person name="Bayer T."/>
            <person name="Micklem G."/>
            <person name="Kim H."/>
            <person name="Bhak J."/>
            <person name="Lajeunesse T.C."/>
            <person name="Voolstra C.R."/>
        </authorList>
    </citation>
    <scope>NUCLEOTIDE SEQUENCE [LARGE SCALE GENOMIC DNA]</scope>
    <source>
        <strain evidence="2 3">CCMP2467</strain>
    </source>
</reference>
<keyword evidence="3" id="KW-1185">Reference proteome</keyword>
<gene>
    <name evidence="2" type="ORF">AK812_SmicGene4644</name>
</gene>
<dbReference type="InterPro" id="IPR011989">
    <property type="entry name" value="ARM-like"/>
</dbReference>
<dbReference type="OrthoDB" id="687730at2759"/>
<evidence type="ECO:0000256" key="1">
    <source>
        <dbReference type="SAM" id="MobiDB-lite"/>
    </source>
</evidence>
<evidence type="ECO:0000313" key="2">
    <source>
        <dbReference type="EMBL" id="OLQ11531.1"/>
    </source>
</evidence>
<dbReference type="Gene3D" id="1.25.10.10">
    <property type="entry name" value="Leucine-rich Repeat Variant"/>
    <property type="match status" value="1"/>
</dbReference>
<sequence>MASFAPCPAKVSPASRRSREPDLHDGFSYPRLRDACATILLARCADRCQDVRIAAAESLSFLGSRVEQVLEVLRDRATQDSCAHVRAVCVASFLSMRAPQEFEELDAELVLRASLDKTSRVRRRLFTALRTPGAPGHFEDTWRRAVLRGLGDYNKGVRLAATRCLVSDVLSESKGRMPAFLSDADSAAGVVGQIAECLEAVVRRPNLEPSEAEKDASALQAVQSLLKRFDVEEALGTIGAKSTRADAVFARLAIELATALYPRTPRALEVPAIRKSLEILKSRLLSAVAKVSPLPHETAGRRELVEMAAAAIMAIPLQPSSSRAFGFPSRRRRFG</sequence>
<dbReference type="SUPFAM" id="SSF48371">
    <property type="entry name" value="ARM repeat"/>
    <property type="match status" value="1"/>
</dbReference>
<protein>
    <submittedName>
        <fullName evidence="2">Uncharacterized protein</fullName>
    </submittedName>
</protein>
<dbReference type="EMBL" id="LSRX01000058">
    <property type="protein sequence ID" value="OLQ11531.1"/>
    <property type="molecule type" value="Genomic_DNA"/>
</dbReference>
<dbReference type="AlphaFoldDB" id="A0A1Q9EVT5"/>
<accession>A0A1Q9EVT5</accession>
<feature type="region of interest" description="Disordered" evidence="1">
    <location>
        <begin position="1"/>
        <end position="22"/>
    </location>
</feature>
<organism evidence="2 3">
    <name type="scientific">Symbiodinium microadriaticum</name>
    <name type="common">Dinoflagellate</name>
    <name type="synonym">Zooxanthella microadriatica</name>
    <dbReference type="NCBI Taxonomy" id="2951"/>
    <lineage>
        <taxon>Eukaryota</taxon>
        <taxon>Sar</taxon>
        <taxon>Alveolata</taxon>
        <taxon>Dinophyceae</taxon>
        <taxon>Suessiales</taxon>
        <taxon>Symbiodiniaceae</taxon>
        <taxon>Symbiodinium</taxon>
    </lineage>
</organism>
<dbReference type="Proteomes" id="UP000186817">
    <property type="component" value="Unassembled WGS sequence"/>
</dbReference>
<proteinExistence type="predicted"/>